<dbReference type="AlphaFoldDB" id="B4CU28"/>
<organism evidence="2 3">
    <name type="scientific">Chthoniobacter flavus Ellin428</name>
    <dbReference type="NCBI Taxonomy" id="497964"/>
    <lineage>
        <taxon>Bacteria</taxon>
        <taxon>Pseudomonadati</taxon>
        <taxon>Verrucomicrobiota</taxon>
        <taxon>Spartobacteria</taxon>
        <taxon>Chthoniobacterales</taxon>
        <taxon>Chthoniobacteraceae</taxon>
        <taxon>Chthoniobacter</taxon>
    </lineage>
</organism>
<protein>
    <submittedName>
        <fullName evidence="2">Uncharacterized protein</fullName>
    </submittedName>
</protein>
<dbReference type="STRING" id="497964.CfE428DRAFT_0191"/>
<gene>
    <name evidence="2" type="ORF">CfE428DRAFT_0191</name>
</gene>
<dbReference type="eggNOG" id="ENOG502ZUMU">
    <property type="taxonomic scope" value="Bacteria"/>
</dbReference>
<comment type="caution">
    <text evidence="2">The sequence shown here is derived from an EMBL/GenBank/DDBJ whole genome shotgun (WGS) entry which is preliminary data.</text>
</comment>
<keyword evidence="3" id="KW-1185">Reference proteome</keyword>
<feature type="compositionally biased region" description="Polar residues" evidence="1">
    <location>
        <begin position="121"/>
        <end position="132"/>
    </location>
</feature>
<dbReference type="EMBL" id="ABVL01000001">
    <property type="protein sequence ID" value="EDY22066.1"/>
    <property type="molecule type" value="Genomic_DNA"/>
</dbReference>
<feature type="compositionally biased region" description="Low complexity" evidence="1">
    <location>
        <begin position="92"/>
        <end position="113"/>
    </location>
</feature>
<dbReference type="RefSeq" id="WP_006977518.1">
    <property type="nucleotide sequence ID" value="NZ_ABVL01000001.1"/>
</dbReference>
<sequence>MNDSEFENHLRGLLQPVAPSAELRERIGEELASMPKRAAAYSGRIERPTKSGFMHVLVRDFGWACAGAAAAVAILAAWPSFHRTPSKVVETAQTAPAASAPVASTSSPTSTNAFEHDETTNELVSTQGSDQLVETDDGPAREVRYSYLERHEWSNPHTGARVYLEVPREDIYLLPVSLQ</sequence>
<dbReference type="InParanoid" id="B4CU28"/>
<feature type="region of interest" description="Disordered" evidence="1">
    <location>
        <begin position="92"/>
        <end position="134"/>
    </location>
</feature>
<evidence type="ECO:0000256" key="1">
    <source>
        <dbReference type="SAM" id="MobiDB-lite"/>
    </source>
</evidence>
<name>B4CU28_9BACT</name>
<reference evidence="2 3" key="1">
    <citation type="journal article" date="2011" name="J. Bacteriol.">
        <title>Genome sequence of Chthoniobacter flavus Ellin428, an aerobic heterotrophic soil bacterium.</title>
        <authorList>
            <person name="Kant R."/>
            <person name="van Passel M.W."/>
            <person name="Palva A."/>
            <person name="Lucas S."/>
            <person name="Lapidus A."/>
            <person name="Glavina Del Rio T."/>
            <person name="Dalin E."/>
            <person name="Tice H."/>
            <person name="Bruce D."/>
            <person name="Goodwin L."/>
            <person name="Pitluck S."/>
            <person name="Larimer F.W."/>
            <person name="Land M.L."/>
            <person name="Hauser L."/>
            <person name="Sangwan P."/>
            <person name="de Vos W.M."/>
            <person name="Janssen P.H."/>
            <person name="Smidt H."/>
        </authorList>
    </citation>
    <scope>NUCLEOTIDE SEQUENCE [LARGE SCALE GENOMIC DNA]</scope>
    <source>
        <strain evidence="2 3">Ellin428</strain>
    </source>
</reference>
<dbReference type="Proteomes" id="UP000005824">
    <property type="component" value="Unassembled WGS sequence"/>
</dbReference>
<evidence type="ECO:0000313" key="2">
    <source>
        <dbReference type="EMBL" id="EDY22066.1"/>
    </source>
</evidence>
<evidence type="ECO:0000313" key="3">
    <source>
        <dbReference type="Proteomes" id="UP000005824"/>
    </source>
</evidence>
<accession>B4CU28</accession>
<proteinExistence type="predicted"/>